<evidence type="ECO:0000256" key="2">
    <source>
        <dbReference type="ARBA" id="ARBA00021622"/>
    </source>
</evidence>
<reference evidence="5 6" key="1">
    <citation type="journal article" date="2018" name="Front. Microbiol.">
        <title>Genome-Based Analysis Reveals the Taxonomy and Diversity of the Family Idiomarinaceae.</title>
        <authorList>
            <person name="Liu Y."/>
            <person name="Lai Q."/>
            <person name="Shao Z."/>
        </authorList>
    </citation>
    <scope>NUCLEOTIDE SEQUENCE [LARGE SCALE GENOMIC DNA]</scope>
    <source>
        <strain evidence="5 6">GBSy1</strain>
    </source>
</reference>
<dbReference type="PANTHER" id="PTHR30531">
    <property type="entry name" value="FLAGELLAR BIOSYNTHETIC PROTEIN FLHB"/>
    <property type="match status" value="1"/>
</dbReference>
<name>A0ABY0BZ08_9GAMM</name>
<keyword evidence="6" id="KW-1185">Reference proteome</keyword>
<sequence length="95" mass="10529">MADKPERRAIGLYYSGNKGSANHDPSAAPTVIAKGFNELADEIIRLAKEHNVLVHEDPELANFLSRLDVGDEIPRELYVIIAELIAFATWLDLKA</sequence>
<organism evidence="5 6">
    <name type="scientific">Aliidiomarina sedimenti</name>
    <dbReference type="NCBI Taxonomy" id="1933879"/>
    <lineage>
        <taxon>Bacteria</taxon>
        <taxon>Pseudomonadati</taxon>
        <taxon>Pseudomonadota</taxon>
        <taxon>Gammaproteobacteria</taxon>
        <taxon>Alteromonadales</taxon>
        <taxon>Idiomarinaceae</taxon>
        <taxon>Aliidiomarina</taxon>
    </lineage>
</organism>
<evidence type="ECO:0000313" key="6">
    <source>
        <dbReference type="Proteomes" id="UP000287410"/>
    </source>
</evidence>
<dbReference type="SUPFAM" id="SSF160544">
    <property type="entry name" value="EscU C-terminal domain-like"/>
    <property type="match status" value="1"/>
</dbReference>
<evidence type="ECO:0000313" key="5">
    <source>
        <dbReference type="EMBL" id="RUO29920.1"/>
    </source>
</evidence>
<dbReference type="Pfam" id="PF01312">
    <property type="entry name" value="Bac_export_2"/>
    <property type="match status" value="1"/>
</dbReference>
<keyword evidence="3" id="KW-1006">Bacterial flagellum protein export</keyword>
<dbReference type="InterPro" id="IPR029025">
    <property type="entry name" value="T3SS_substrate_exporter_C"/>
</dbReference>
<dbReference type="RefSeq" id="WP_126789192.1">
    <property type="nucleotide sequence ID" value="NZ_PIPN01000003.1"/>
</dbReference>
<dbReference type="InterPro" id="IPR006135">
    <property type="entry name" value="T3SS_substrate_exporter"/>
</dbReference>
<gene>
    <name evidence="5" type="ORF">CWE12_08105</name>
</gene>
<dbReference type="Gene3D" id="3.40.1690.10">
    <property type="entry name" value="secretion proteins EscU"/>
    <property type="match status" value="1"/>
</dbReference>
<accession>A0ABY0BZ08</accession>
<dbReference type="EMBL" id="PIPN01000003">
    <property type="protein sequence ID" value="RUO29920.1"/>
    <property type="molecule type" value="Genomic_DNA"/>
</dbReference>
<dbReference type="PANTHER" id="PTHR30531:SF12">
    <property type="entry name" value="FLAGELLAR BIOSYNTHETIC PROTEIN FLHB"/>
    <property type="match status" value="1"/>
</dbReference>
<keyword evidence="5" id="KW-0969">Cilium</keyword>
<keyword evidence="3" id="KW-0653">Protein transport</keyword>
<evidence type="ECO:0000256" key="3">
    <source>
        <dbReference type="ARBA" id="ARBA00023225"/>
    </source>
</evidence>
<proteinExistence type="inferred from homology"/>
<keyword evidence="5" id="KW-0966">Cell projection</keyword>
<evidence type="ECO:0000256" key="4">
    <source>
        <dbReference type="ARBA" id="ARBA00025078"/>
    </source>
</evidence>
<dbReference type="Proteomes" id="UP000287410">
    <property type="component" value="Unassembled WGS sequence"/>
</dbReference>
<keyword evidence="5" id="KW-0282">Flagellum</keyword>
<evidence type="ECO:0000256" key="1">
    <source>
        <dbReference type="ARBA" id="ARBA00010690"/>
    </source>
</evidence>
<protein>
    <recommendedName>
        <fullName evidence="2">Flagellar biosynthetic protein FlhB</fullName>
    </recommendedName>
</protein>
<comment type="function">
    <text evidence="4">Required for formation of the rod structure in the basal body of the flagellar apparatus. Together with FliI and FliH, may constitute the export apparatus of flagellin.</text>
</comment>
<comment type="similarity">
    <text evidence="1">Belongs to the type III secretion exporter family.</text>
</comment>
<comment type="caution">
    <text evidence="5">The sequence shown here is derived from an EMBL/GenBank/DDBJ whole genome shotgun (WGS) entry which is preliminary data.</text>
</comment>
<keyword evidence="3" id="KW-0813">Transport</keyword>